<dbReference type="PANTHER" id="PTHR48106">
    <property type="entry name" value="QUINONE OXIDOREDUCTASE PIG3-RELATED"/>
    <property type="match status" value="1"/>
</dbReference>
<dbReference type="CDD" id="cd05276">
    <property type="entry name" value="p53_inducible_oxidoreductase"/>
    <property type="match status" value="1"/>
</dbReference>
<dbReference type="InterPro" id="IPR014189">
    <property type="entry name" value="Quinone_OxRdtase_PIG3"/>
</dbReference>
<dbReference type="Pfam" id="PF08240">
    <property type="entry name" value="ADH_N"/>
    <property type="match status" value="1"/>
</dbReference>
<evidence type="ECO:0000256" key="1">
    <source>
        <dbReference type="ARBA" id="ARBA00022857"/>
    </source>
</evidence>
<evidence type="ECO:0000256" key="2">
    <source>
        <dbReference type="ARBA" id="ARBA00023002"/>
    </source>
</evidence>
<dbReference type="InterPro" id="IPR020843">
    <property type="entry name" value="ER"/>
</dbReference>
<dbReference type="InterPro" id="IPR036291">
    <property type="entry name" value="NAD(P)-bd_dom_sf"/>
</dbReference>
<dbReference type="Proteomes" id="UP001195963">
    <property type="component" value="Unassembled WGS sequence"/>
</dbReference>
<protein>
    <submittedName>
        <fullName evidence="4">NAD(P)H-quinone oxidoreductase</fullName>
    </submittedName>
</protein>
<dbReference type="InterPro" id="IPR011032">
    <property type="entry name" value="GroES-like_sf"/>
</dbReference>
<dbReference type="SMART" id="SM00829">
    <property type="entry name" value="PKS_ER"/>
    <property type="match status" value="1"/>
</dbReference>
<evidence type="ECO:0000313" key="4">
    <source>
        <dbReference type="EMBL" id="MBW8183231.1"/>
    </source>
</evidence>
<dbReference type="InterPro" id="IPR013154">
    <property type="entry name" value="ADH-like_N"/>
</dbReference>
<name>A0ABS7E0P3_9GAMM</name>
<dbReference type="Gene3D" id="3.40.50.720">
    <property type="entry name" value="NAD(P)-binding Rossmann-like Domain"/>
    <property type="match status" value="1"/>
</dbReference>
<dbReference type="InterPro" id="IPR013149">
    <property type="entry name" value="ADH-like_C"/>
</dbReference>
<organism evidence="4 5">
    <name type="scientific">Shewanella nanhaiensis</name>
    <dbReference type="NCBI Taxonomy" id="2864872"/>
    <lineage>
        <taxon>Bacteria</taxon>
        <taxon>Pseudomonadati</taxon>
        <taxon>Pseudomonadota</taxon>
        <taxon>Gammaproteobacteria</taxon>
        <taxon>Alteromonadales</taxon>
        <taxon>Shewanellaceae</taxon>
        <taxon>Shewanella</taxon>
    </lineage>
</organism>
<keyword evidence="1" id="KW-0521">NADP</keyword>
<dbReference type="Gene3D" id="3.90.180.10">
    <property type="entry name" value="Medium-chain alcohol dehydrogenases, catalytic domain"/>
    <property type="match status" value="1"/>
</dbReference>
<accession>A0ABS7E0P3</accession>
<dbReference type="SUPFAM" id="SSF50129">
    <property type="entry name" value="GroES-like"/>
    <property type="match status" value="1"/>
</dbReference>
<comment type="caution">
    <text evidence="4">The sequence shown here is derived from an EMBL/GenBank/DDBJ whole genome shotgun (WGS) entry which is preliminary data.</text>
</comment>
<dbReference type="PANTHER" id="PTHR48106:SF8">
    <property type="entry name" value="OS02G0805600 PROTEIN"/>
    <property type="match status" value="1"/>
</dbReference>
<dbReference type="Pfam" id="PF00107">
    <property type="entry name" value="ADH_zinc_N"/>
    <property type="match status" value="1"/>
</dbReference>
<reference evidence="4 5" key="1">
    <citation type="submission" date="2021-07" db="EMBL/GenBank/DDBJ databases">
        <title>Shewanella sp. nov, isolated from SCS.</title>
        <authorList>
            <person name="Cao W.R."/>
        </authorList>
    </citation>
    <scope>NUCLEOTIDE SEQUENCE [LARGE SCALE GENOMIC DNA]</scope>
    <source>
        <strain evidence="4 5">NR704-98</strain>
    </source>
</reference>
<evidence type="ECO:0000259" key="3">
    <source>
        <dbReference type="SMART" id="SM00829"/>
    </source>
</evidence>
<evidence type="ECO:0000313" key="5">
    <source>
        <dbReference type="Proteomes" id="UP001195963"/>
    </source>
</evidence>
<dbReference type="RefSeq" id="WP_220108856.1">
    <property type="nucleotide sequence ID" value="NZ_JAHZST010000003.1"/>
</dbReference>
<feature type="domain" description="Enoyl reductase (ER)" evidence="3">
    <location>
        <begin position="19"/>
        <end position="336"/>
    </location>
</feature>
<keyword evidence="2" id="KW-0560">Oxidoreductase</keyword>
<dbReference type="NCBIfam" id="TIGR02824">
    <property type="entry name" value="quinone_pig3"/>
    <property type="match status" value="1"/>
</dbReference>
<keyword evidence="5" id="KW-1185">Reference proteome</keyword>
<proteinExistence type="predicted"/>
<sequence length="339" mass="36521">MSAHSLPQDYLHVTFDEPGTPDVLYLTRSQLPKVEEEQVLIRVHAAGVNGPDLAQRKGVYPAPAGASPILGLEVAGEVVALGSKVTRWQLGERVCALVPGGGYGEYVVTHADHCLPIANGWRDSDAAAVVETFFTVWGNLFMRAELKMGETVLIHGGSGGVGSAAVVLAKAFGAKVITTSGSDEKCEHCVSLGAELALNYRSDFVTPVMEHTQGRGVDVVFDMAGGDFINQNLKALAMDGRMVSVAMQRGATAEVDIFRIMAKRIRWTGSTLRPQSVVAKAEITTQLLEKVWPLLACELESSTQLKPHIFAEFPLYECAKAHTLMEAGEHRGKLVLKVQ</sequence>
<dbReference type="EMBL" id="JAHZST010000003">
    <property type="protein sequence ID" value="MBW8183231.1"/>
    <property type="molecule type" value="Genomic_DNA"/>
</dbReference>
<dbReference type="SUPFAM" id="SSF51735">
    <property type="entry name" value="NAD(P)-binding Rossmann-fold domains"/>
    <property type="match status" value="1"/>
</dbReference>
<gene>
    <name evidence="4" type="ORF">K0625_06095</name>
</gene>